<protein>
    <submittedName>
        <fullName evidence="1">Uncharacterized protein</fullName>
    </submittedName>
</protein>
<keyword evidence="2" id="KW-1185">Reference proteome</keyword>
<comment type="caution">
    <text evidence="1">The sequence shown here is derived from an EMBL/GenBank/DDBJ whole genome shotgun (WGS) entry which is preliminary data.</text>
</comment>
<reference evidence="1 2" key="1">
    <citation type="submission" date="2020-08" db="EMBL/GenBank/DDBJ databases">
        <title>Genomic Encyclopedia of Type Strains, Phase IV (KMG-IV): sequencing the most valuable type-strain genomes for metagenomic binning, comparative biology and taxonomic classification.</title>
        <authorList>
            <person name="Goeker M."/>
        </authorList>
    </citation>
    <scope>NUCLEOTIDE SEQUENCE [LARGE SCALE GENOMIC DNA]</scope>
    <source>
        <strain evidence="1 2">DSM 28538</strain>
    </source>
</reference>
<dbReference type="EMBL" id="JACHIM010000026">
    <property type="protein sequence ID" value="MBB5074537.1"/>
    <property type="molecule type" value="Genomic_DNA"/>
</dbReference>
<dbReference type="AlphaFoldDB" id="A0A840P2N2"/>
<evidence type="ECO:0000313" key="1">
    <source>
        <dbReference type="EMBL" id="MBB5074537.1"/>
    </source>
</evidence>
<sequence length="43" mass="4525">MGKGFYVSSTYQTVETREPTGFLKAEALAPIIGSFSGLGGLSR</sequence>
<dbReference type="Proteomes" id="UP000561417">
    <property type="component" value="Unassembled WGS sequence"/>
</dbReference>
<accession>A0A840P2N2</accession>
<proteinExistence type="predicted"/>
<evidence type="ECO:0000313" key="2">
    <source>
        <dbReference type="Proteomes" id="UP000561417"/>
    </source>
</evidence>
<organism evidence="1 2">
    <name type="scientific">Bartonella callosciuri</name>
    <dbReference type="NCBI Taxonomy" id="686223"/>
    <lineage>
        <taxon>Bacteria</taxon>
        <taxon>Pseudomonadati</taxon>
        <taxon>Pseudomonadota</taxon>
        <taxon>Alphaproteobacteria</taxon>
        <taxon>Hyphomicrobiales</taxon>
        <taxon>Bartonellaceae</taxon>
        <taxon>Bartonella</taxon>
    </lineage>
</organism>
<name>A0A840P2N2_9HYPH</name>
<gene>
    <name evidence="1" type="ORF">HNQ69_001689</name>
</gene>